<feature type="domain" description="HTH tetR-type" evidence="5">
    <location>
        <begin position="8"/>
        <end position="68"/>
    </location>
</feature>
<dbReference type="InterPro" id="IPR001647">
    <property type="entry name" value="HTH_TetR"/>
</dbReference>
<proteinExistence type="predicted"/>
<keyword evidence="1" id="KW-0805">Transcription regulation</keyword>
<comment type="caution">
    <text evidence="6">The sequence shown here is derived from an EMBL/GenBank/DDBJ whole genome shotgun (WGS) entry which is preliminary data.</text>
</comment>
<reference evidence="7" key="1">
    <citation type="journal article" date="2019" name="Int. J. Syst. Evol. Microbiol.">
        <title>The Global Catalogue of Microorganisms (GCM) 10K type strain sequencing project: providing services to taxonomists for standard genome sequencing and annotation.</title>
        <authorList>
            <consortium name="The Broad Institute Genomics Platform"/>
            <consortium name="The Broad Institute Genome Sequencing Center for Infectious Disease"/>
            <person name="Wu L."/>
            <person name="Ma J."/>
        </authorList>
    </citation>
    <scope>NUCLEOTIDE SEQUENCE [LARGE SCALE GENOMIC DNA]</scope>
    <source>
        <strain evidence="7">JCM 16924</strain>
    </source>
</reference>
<dbReference type="PANTHER" id="PTHR30055">
    <property type="entry name" value="HTH-TYPE TRANSCRIPTIONAL REGULATOR RUTR"/>
    <property type="match status" value="1"/>
</dbReference>
<dbReference type="RefSeq" id="WP_329338277.1">
    <property type="nucleotide sequence ID" value="NZ_BAAAZX010000016.1"/>
</dbReference>
<dbReference type="InterPro" id="IPR009057">
    <property type="entry name" value="Homeodomain-like_sf"/>
</dbReference>
<feature type="DNA-binding region" description="H-T-H motif" evidence="4">
    <location>
        <begin position="31"/>
        <end position="50"/>
    </location>
</feature>
<name>A0ABP7S7W2_9ACTN</name>
<protein>
    <submittedName>
        <fullName evidence="6">TetR/AcrR family transcriptional regulator</fullName>
    </submittedName>
</protein>
<evidence type="ECO:0000313" key="7">
    <source>
        <dbReference type="Proteomes" id="UP001500456"/>
    </source>
</evidence>
<evidence type="ECO:0000256" key="1">
    <source>
        <dbReference type="ARBA" id="ARBA00023015"/>
    </source>
</evidence>
<dbReference type="Pfam" id="PF00440">
    <property type="entry name" value="TetR_N"/>
    <property type="match status" value="1"/>
</dbReference>
<keyword evidence="3" id="KW-0804">Transcription</keyword>
<dbReference type="PROSITE" id="PS50977">
    <property type="entry name" value="HTH_TETR_2"/>
    <property type="match status" value="1"/>
</dbReference>
<keyword evidence="7" id="KW-1185">Reference proteome</keyword>
<dbReference type="Proteomes" id="UP001500456">
    <property type="component" value="Unassembled WGS sequence"/>
</dbReference>
<evidence type="ECO:0000256" key="3">
    <source>
        <dbReference type="ARBA" id="ARBA00023163"/>
    </source>
</evidence>
<gene>
    <name evidence="6" type="ORF">GCM10022232_55280</name>
</gene>
<dbReference type="InterPro" id="IPR023772">
    <property type="entry name" value="DNA-bd_HTH_TetR-type_CS"/>
</dbReference>
<dbReference type="SUPFAM" id="SSF46689">
    <property type="entry name" value="Homeodomain-like"/>
    <property type="match status" value="1"/>
</dbReference>
<dbReference type="PRINTS" id="PR00455">
    <property type="entry name" value="HTHTETR"/>
</dbReference>
<dbReference type="PANTHER" id="PTHR30055:SF234">
    <property type="entry name" value="HTH-TYPE TRANSCRIPTIONAL REGULATOR BETI"/>
    <property type="match status" value="1"/>
</dbReference>
<evidence type="ECO:0000256" key="2">
    <source>
        <dbReference type="ARBA" id="ARBA00023125"/>
    </source>
</evidence>
<dbReference type="Gene3D" id="1.10.357.10">
    <property type="entry name" value="Tetracycline Repressor, domain 2"/>
    <property type="match status" value="1"/>
</dbReference>
<evidence type="ECO:0000256" key="4">
    <source>
        <dbReference type="PROSITE-ProRule" id="PRU00335"/>
    </source>
</evidence>
<sequence length="188" mass="19543">MARQERAERTRRAVIHAAAREFAEHGFAGTSLARISGAAGVTMGALTFHFATKGELADAVSESGGTTTREALPLRQGPAGVADVVGFTRTLARLLEQEVVVRAAARLTWDRPAAGAGWYGTWLPLLHELVGQADEELAAWASPQAVVALALSIVAGAETAVRLDGLPGAEGVAAPAHHATLVWGLARP</sequence>
<accession>A0ABP7S7W2</accession>
<dbReference type="EMBL" id="BAAAZX010000016">
    <property type="protein sequence ID" value="GAA4007943.1"/>
    <property type="molecule type" value="Genomic_DNA"/>
</dbReference>
<dbReference type="InterPro" id="IPR050109">
    <property type="entry name" value="HTH-type_TetR-like_transc_reg"/>
</dbReference>
<evidence type="ECO:0000259" key="5">
    <source>
        <dbReference type="PROSITE" id="PS50977"/>
    </source>
</evidence>
<keyword evidence="2 4" id="KW-0238">DNA-binding</keyword>
<dbReference type="PROSITE" id="PS01081">
    <property type="entry name" value="HTH_TETR_1"/>
    <property type="match status" value="1"/>
</dbReference>
<organism evidence="6 7">
    <name type="scientific">Streptomyces plumbiresistens</name>
    <dbReference type="NCBI Taxonomy" id="511811"/>
    <lineage>
        <taxon>Bacteria</taxon>
        <taxon>Bacillati</taxon>
        <taxon>Actinomycetota</taxon>
        <taxon>Actinomycetes</taxon>
        <taxon>Kitasatosporales</taxon>
        <taxon>Streptomycetaceae</taxon>
        <taxon>Streptomyces</taxon>
    </lineage>
</organism>
<evidence type="ECO:0000313" key="6">
    <source>
        <dbReference type="EMBL" id="GAA4007943.1"/>
    </source>
</evidence>